<comment type="caution">
    <text evidence="1">The sequence shown here is derived from an EMBL/GenBank/DDBJ whole genome shotgun (WGS) entry which is preliminary data.</text>
</comment>
<dbReference type="Pfam" id="PF12261">
    <property type="entry name" value="T_hemolysin"/>
    <property type="match status" value="1"/>
</dbReference>
<sequence>MRIMPPYTLKWLHGEYEQNDISALIRENYQQVYQASISRCMPWLIGLYDANGELKAASGVHIASQGSLYLEKYLDSPIEVTLSSRLSQSVSRAAIVEIGNFAARDGASARIMFAALCQVLTEYQFSWIVFTGTKKIRNTFHRLNLNPILIMPANPARLGNDAHEWGKYYQYDPQIMAGELAGGHSALTQGSLLMKLINTLPEAPWTNMSGEHHVS</sequence>
<gene>
    <name evidence="1" type="ORF">H9R40_26910</name>
</gene>
<dbReference type="Proteomes" id="UP000613022">
    <property type="component" value="Unassembled WGS sequence"/>
</dbReference>
<organism evidence="1 2">
    <name type="scientific">Enterobacter kobei</name>
    <dbReference type="NCBI Taxonomy" id="208224"/>
    <lineage>
        <taxon>Bacteria</taxon>
        <taxon>Pseudomonadati</taxon>
        <taxon>Pseudomonadota</taxon>
        <taxon>Gammaproteobacteria</taxon>
        <taxon>Enterobacterales</taxon>
        <taxon>Enterobacteriaceae</taxon>
        <taxon>Enterobacter</taxon>
        <taxon>Enterobacter cloacae complex</taxon>
    </lineage>
</organism>
<dbReference type="AlphaFoldDB" id="A0AAW3XS37"/>
<reference evidence="1" key="1">
    <citation type="submission" date="2020-08" db="EMBL/GenBank/DDBJ databases">
        <title>Distribution of Beta-Lactamase Producing Gram-Negative Bacterial Isolates in Isabela River of Santo Domingo, Dominican Republic.</title>
        <authorList>
            <person name="Calderon V."/>
            <person name="Del Rosario C."/>
            <person name="Duarte A."/>
            <person name="Bonnelly R."/>
            <person name="Barauna R."/>
            <person name="Ramos R.T."/>
            <person name="Perdomo O.P."/>
            <person name="Rodriguez De Francisco L.E."/>
            <person name="Franco De Los Santos E.F."/>
        </authorList>
    </citation>
    <scope>NUCLEOTIDE SEQUENCE</scope>
    <source>
        <strain evidence="1">INTEC_BI4_1.1</strain>
    </source>
</reference>
<evidence type="ECO:0000313" key="2">
    <source>
        <dbReference type="Proteomes" id="UP000613022"/>
    </source>
</evidence>
<name>A0AAW3XS37_9ENTR</name>
<protein>
    <submittedName>
        <fullName evidence="1">Thermostable hemolysin</fullName>
    </submittedName>
</protein>
<dbReference type="EMBL" id="JACSEP010000153">
    <property type="protein sequence ID" value="MBC6326727.1"/>
    <property type="molecule type" value="Genomic_DNA"/>
</dbReference>
<dbReference type="InterPro" id="IPR022050">
    <property type="entry name" value="T_hemolysin"/>
</dbReference>
<evidence type="ECO:0000313" key="1">
    <source>
        <dbReference type="EMBL" id="MBC6326727.1"/>
    </source>
</evidence>
<proteinExistence type="predicted"/>
<accession>A0AAW3XS37</accession>